<dbReference type="Pfam" id="PF13620">
    <property type="entry name" value="CarboxypepD_reg"/>
    <property type="match status" value="1"/>
</dbReference>
<keyword evidence="5 9" id="KW-0798">TonB box</keyword>
<evidence type="ECO:0000256" key="1">
    <source>
        <dbReference type="ARBA" id="ARBA00004571"/>
    </source>
</evidence>
<dbReference type="InterPro" id="IPR037066">
    <property type="entry name" value="Plug_dom_sf"/>
</dbReference>
<dbReference type="SUPFAM" id="SSF49452">
    <property type="entry name" value="Starch-binding domain-like"/>
    <property type="match status" value="1"/>
</dbReference>
<comment type="caution">
    <text evidence="12">The sequence shown here is derived from an EMBL/GenBank/DDBJ whole genome shotgun (WGS) entry which is preliminary data.</text>
</comment>
<dbReference type="InterPro" id="IPR036942">
    <property type="entry name" value="Beta-barrel_TonB_sf"/>
</dbReference>
<dbReference type="InterPro" id="IPR012910">
    <property type="entry name" value="Plug_dom"/>
</dbReference>
<dbReference type="InterPro" id="IPR023997">
    <property type="entry name" value="TonB-dep_OMP_SusC/RagA_CS"/>
</dbReference>
<keyword evidence="13" id="KW-1185">Reference proteome</keyword>
<accession>A0A2A8CW44</accession>
<dbReference type="Gene3D" id="2.60.40.1120">
    <property type="entry name" value="Carboxypeptidase-like, regulatory domain"/>
    <property type="match status" value="1"/>
</dbReference>
<evidence type="ECO:0000259" key="10">
    <source>
        <dbReference type="Pfam" id="PF00593"/>
    </source>
</evidence>
<gene>
    <name evidence="12" type="ORF">CRI94_12150</name>
</gene>
<name>A0A2A8CW44_9BACT</name>
<keyword evidence="6 8" id="KW-0472">Membrane</keyword>
<evidence type="ECO:0000259" key="11">
    <source>
        <dbReference type="Pfam" id="PF07715"/>
    </source>
</evidence>
<reference evidence="12 13" key="1">
    <citation type="submission" date="2017-10" db="EMBL/GenBank/DDBJ databases">
        <title>Draft genome of Longibacter Salinarum.</title>
        <authorList>
            <person name="Goh K.M."/>
            <person name="Shamsir M.S."/>
            <person name="Lim S.W."/>
        </authorList>
    </citation>
    <scope>NUCLEOTIDE SEQUENCE [LARGE SCALE GENOMIC DNA]</scope>
    <source>
        <strain evidence="12 13">KCTC 52045</strain>
    </source>
</reference>
<dbReference type="Pfam" id="PF07715">
    <property type="entry name" value="Plug"/>
    <property type="match status" value="1"/>
</dbReference>
<evidence type="ECO:0000256" key="9">
    <source>
        <dbReference type="RuleBase" id="RU003357"/>
    </source>
</evidence>
<evidence type="ECO:0000256" key="4">
    <source>
        <dbReference type="ARBA" id="ARBA00022692"/>
    </source>
</evidence>
<dbReference type="InterPro" id="IPR039426">
    <property type="entry name" value="TonB-dep_rcpt-like"/>
</dbReference>
<evidence type="ECO:0000313" key="13">
    <source>
        <dbReference type="Proteomes" id="UP000220102"/>
    </source>
</evidence>
<sequence>MIALPEAATAQTGTIVGTVVEEATGEPLPGVNVVLVGSQKGSSTNVDGTYTIPGVDPGTYDLRASFIGFRAQTRADVQVVDGETTEVDFSLAEGSIGLDELVVVGYGEQQRQELTTSVSSISEEAIADRALTNPAEALQGTVPGLVVTQNSGSPGQGFSVRIRGIASTGSNEPLYVVDGLPLPDRPEYLNPNDIESIDVIKDAAGAAIYGTQGSNGVILITTKKGTSGETRVNFNAQYGVSEAPRQIDMLEAAEYATLRNESAINANRTPVYPNPASLRGQSTNWQDQIFQTGAFQKYTLGVSGGGDGFNFRVSGDFTDETGIVKTSDYRQINFRLNTEYTPESGLFTVGENLSIGRDFRNVVPENDDVNNFMISTLQFSPTEPVRDPDLNTTDNYTFSQFGNNALNPVAVLDFNNSEDRSTRLAGNVFADIMPIEGLSLKSDVGVDLRYGDNYSFTPTYSVSPEFSNLTNSVSRYSDRRSSLIWSNTATYSRIFGTKHDLTVLGGTSAEWNTYEFISANTTGLPNDDPSLRYLQQGSASQGATGDLDRSRLVSYFGRVNYGYDSRYLATVVARYDGSSRFGENNRFGFFPSFSLAWRVSEEAFMESVEFVDDLKLRGGYGINGNDAIGDFLFLTGIEGFRNYITGTNNTVFPGATVAGSGNPDLKWEESRQTTAGIDASLFDSRLTATADFFVKNTKDLLLNVQQLSTSGAQRFGQVQNAGEVQNIGFEFSLGWADNLFDGDLTYEINGNIAQASNEVKSLGATSDIEGGAYRQGLITRTVPGVPIGSYYGHVTDGIFQTQEEVDDAAFQDAGTAPGDIRFRDLNDDGVINDADRTFLGNPFPDFTYGLNGSVAFRGFDFSFFLQGVQGNELFAAYEYYTLGSGIFNLEEDALNRWTGPGTSNDVPRLTVSDPNQNTRISDRYVRDGSYLRLKNVTLGYTVPQRLFESIGADVRKARIFVGGQNLLTFTGYNGLDPEIGERGGVLDRGIDRGVYPQARTYTVGIDFRF</sequence>
<keyword evidence="4 8" id="KW-0812">Transmembrane</keyword>
<organism evidence="12 13">
    <name type="scientific">Longibacter salinarum</name>
    <dbReference type="NCBI Taxonomy" id="1850348"/>
    <lineage>
        <taxon>Bacteria</taxon>
        <taxon>Pseudomonadati</taxon>
        <taxon>Rhodothermota</taxon>
        <taxon>Rhodothermia</taxon>
        <taxon>Rhodothermales</taxon>
        <taxon>Salisaetaceae</taxon>
        <taxon>Longibacter</taxon>
    </lineage>
</organism>
<dbReference type="InterPro" id="IPR000531">
    <property type="entry name" value="Beta-barrel_TonB"/>
</dbReference>
<evidence type="ECO:0000256" key="3">
    <source>
        <dbReference type="ARBA" id="ARBA00022452"/>
    </source>
</evidence>
<keyword evidence="3 8" id="KW-1134">Transmembrane beta strand</keyword>
<evidence type="ECO:0000256" key="5">
    <source>
        <dbReference type="ARBA" id="ARBA00023077"/>
    </source>
</evidence>
<feature type="domain" description="TonB-dependent receptor plug" evidence="11">
    <location>
        <begin position="112"/>
        <end position="217"/>
    </location>
</feature>
<comment type="similarity">
    <text evidence="8 9">Belongs to the TonB-dependent receptor family.</text>
</comment>
<keyword evidence="7 8" id="KW-0998">Cell outer membrane</keyword>
<evidence type="ECO:0000256" key="8">
    <source>
        <dbReference type="PROSITE-ProRule" id="PRU01360"/>
    </source>
</evidence>
<proteinExistence type="inferred from homology"/>
<evidence type="ECO:0000256" key="6">
    <source>
        <dbReference type="ARBA" id="ARBA00023136"/>
    </source>
</evidence>
<feature type="domain" description="TonB-dependent receptor-like beta-barrel" evidence="10">
    <location>
        <begin position="388"/>
        <end position="966"/>
    </location>
</feature>
<dbReference type="Pfam" id="PF00593">
    <property type="entry name" value="TonB_dep_Rec_b-barrel"/>
    <property type="match status" value="1"/>
</dbReference>
<evidence type="ECO:0000313" key="12">
    <source>
        <dbReference type="EMBL" id="PEN12969.1"/>
    </source>
</evidence>
<dbReference type="SUPFAM" id="SSF56935">
    <property type="entry name" value="Porins"/>
    <property type="match status" value="1"/>
</dbReference>
<dbReference type="GO" id="GO:0009279">
    <property type="term" value="C:cell outer membrane"/>
    <property type="evidence" value="ECO:0007669"/>
    <property type="project" value="UniProtKB-SubCell"/>
</dbReference>
<comment type="subcellular location">
    <subcellularLocation>
        <location evidence="1 8">Cell outer membrane</location>
        <topology evidence="1 8">Multi-pass membrane protein</topology>
    </subcellularLocation>
</comment>
<dbReference type="GO" id="GO:0030246">
    <property type="term" value="F:carbohydrate binding"/>
    <property type="evidence" value="ECO:0007669"/>
    <property type="project" value="InterPro"/>
</dbReference>
<dbReference type="OrthoDB" id="9768177at2"/>
<dbReference type="InterPro" id="IPR013784">
    <property type="entry name" value="Carb-bd-like_fold"/>
</dbReference>
<dbReference type="AlphaFoldDB" id="A0A2A8CW44"/>
<dbReference type="PROSITE" id="PS52016">
    <property type="entry name" value="TONB_DEPENDENT_REC_3"/>
    <property type="match status" value="1"/>
</dbReference>
<dbReference type="EMBL" id="PDEQ01000006">
    <property type="protein sequence ID" value="PEN12969.1"/>
    <property type="molecule type" value="Genomic_DNA"/>
</dbReference>
<dbReference type="InterPro" id="IPR023996">
    <property type="entry name" value="TonB-dep_OMP_SusC/RagA"/>
</dbReference>
<dbReference type="NCBIfam" id="TIGR04056">
    <property type="entry name" value="OMP_RagA_SusC"/>
    <property type="match status" value="1"/>
</dbReference>
<dbReference type="Gene3D" id="2.40.170.20">
    <property type="entry name" value="TonB-dependent receptor, beta-barrel domain"/>
    <property type="match status" value="1"/>
</dbReference>
<dbReference type="NCBIfam" id="TIGR04057">
    <property type="entry name" value="SusC_RagA_signa"/>
    <property type="match status" value="1"/>
</dbReference>
<evidence type="ECO:0000256" key="2">
    <source>
        <dbReference type="ARBA" id="ARBA00022448"/>
    </source>
</evidence>
<evidence type="ECO:0000256" key="7">
    <source>
        <dbReference type="ARBA" id="ARBA00023237"/>
    </source>
</evidence>
<protein>
    <submittedName>
        <fullName evidence="12">SusC/RagA family TonB-linked outer membrane protein</fullName>
    </submittedName>
</protein>
<dbReference type="Gene3D" id="2.170.130.10">
    <property type="entry name" value="TonB-dependent receptor, plug domain"/>
    <property type="match status" value="1"/>
</dbReference>
<dbReference type="Proteomes" id="UP000220102">
    <property type="component" value="Unassembled WGS sequence"/>
</dbReference>
<keyword evidence="2 8" id="KW-0813">Transport</keyword>